<dbReference type="Gene3D" id="3.90.1200.10">
    <property type="match status" value="1"/>
</dbReference>
<keyword evidence="3" id="KW-0808">Transferase</keyword>
<reference evidence="3 5" key="2">
    <citation type="submission" date="2020-07" db="EMBL/GenBank/DDBJ databases">
        <title>The complete genome of Paracoccus pantotrophus ACCC 10489.</title>
        <authorList>
            <person name="Si Y."/>
        </authorList>
    </citation>
    <scope>NUCLEOTIDE SEQUENCE [LARGE SCALE GENOMIC DNA]</scope>
    <source>
        <strain evidence="3 5">ACCC10489</strain>
    </source>
</reference>
<accession>A0A7H9BYY2</accession>
<evidence type="ECO:0000313" key="2">
    <source>
        <dbReference type="EMBL" id="QFG38656.1"/>
    </source>
</evidence>
<dbReference type="Pfam" id="PF01636">
    <property type="entry name" value="APH"/>
    <property type="match status" value="1"/>
</dbReference>
<feature type="domain" description="Aminoglycoside phosphotransferase" evidence="1">
    <location>
        <begin position="30"/>
        <end position="252"/>
    </location>
</feature>
<evidence type="ECO:0000313" key="4">
    <source>
        <dbReference type="Proteomes" id="UP000326453"/>
    </source>
</evidence>
<dbReference type="GO" id="GO:0016740">
    <property type="term" value="F:transferase activity"/>
    <property type="evidence" value="ECO:0007669"/>
    <property type="project" value="UniProtKB-KW"/>
</dbReference>
<protein>
    <submittedName>
        <fullName evidence="2 3">Phosphotransferase</fullName>
    </submittedName>
</protein>
<proteinExistence type="predicted"/>
<dbReference type="InterPro" id="IPR002575">
    <property type="entry name" value="Aminoglycoside_PTrfase"/>
</dbReference>
<organism evidence="3 5">
    <name type="scientific">Paracoccus pantotrophus</name>
    <name type="common">Thiosphaera pantotropha</name>
    <dbReference type="NCBI Taxonomy" id="82367"/>
    <lineage>
        <taxon>Bacteria</taxon>
        <taxon>Pseudomonadati</taxon>
        <taxon>Pseudomonadota</taxon>
        <taxon>Alphaproteobacteria</taxon>
        <taxon>Rhodobacterales</taxon>
        <taxon>Paracoccaceae</taxon>
        <taxon>Paracoccus</taxon>
    </lineage>
</organism>
<dbReference type="Proteomes" id="UP000326453">
    <property type="component" value="Chromosome 1"/>
</dbReference>
<evidence type="ECO:0000259" key="1">
    <source>
        <dbReference type="Pfam" id="PF01636"/>
    </source>
</evidence>
<evidence type="ECO:0000313" key="3">
    <source>
        <dbReference type="EMBL" id="QLH16413.1"/>
    </source>
</evidence>
<dbReference type="EMBL" id="CP044426">
    <property type="protein sequence ID" value="QFG38656.1"/>
    <property type="molecule type" value="Genomic_DNA"/>
</dbReference>
<gene>
    <name evidence="2" type="ORF">ESD82_15045</name>
    <name evidence="3" type="ORF">HYQ43_12595</name>
</gene>
<name>A0A7H9BYY2_PARPN</name>
<dbReference type="InterPro" id="IPR011009">
    <property type="entry name" value="Kinase-like_dom_sf"/>
</dbReference>
<evidence type="ECO:0000313" key="5">
    <source>
        <dbReference type="Proteomes" id="UP000509322"/>
    </source>
</evidence>
<dbReference type="KEGG" id="ppan:ESD82_15045"/>
<reference evidence="2 4" key="1">
    <citation type="submission" date="2019-01" db="EMBL/GenBank/DDBJ databases">
        <title>Complete Genome Sequence and Annotation of the Paracoccus pantotrophus type strain DSM 2944.</title>
        <authorList>
            <person name="Bockwoldt J.A."/>
            <person name="Zimmermann M."/>
            <person name="Tiso T."/>
            <person name="Blank L.M."/>
        </authorList>
    </citation>
    <scope>NUCLEOTIDE SEQUENCE [LARGE SCALE GENOMIC DNA]</scope>
    <source>
        <strain evidence="2 4">DSM 2944</strain>
    </source>
</reference>
<dbReference type="AlphaFoldDB" id="A0A7H9BYY2"/>
<dbReference type="EMBL" id="CP058690">
    <property type="protein sequence ID" value="QLH16413.1"/>
    <property type="molecule type" value="Genomic_DNA"/>
</dbReference>
<sequence length="309" mass="33622">MPNAPDPSAALPPLAGIEPLRVVRNRPDRLVVQIRLDGRPAWLRQFRGADPPAGVARAQARLRQAAEVLGQDLDAVAPPLLALPEQGILITAPAPGRPVAHLLAEAGPAERAALIARMGSWLRRLASATRNRGTFGPRFWLNGLEARIAAASGDWIDRDLVAGHMQRMRAEAARLRGAAVERGLCHGDLTPDNLFVDEPRPGALRLTAIDMQGATEMALARDMARLLAWLESRREQPPALVRDGIALPDWQALTGVPGLLAPDQAPILRFLIGEVMLAYYLDSARQRLRRRALVRAMRAWAKAEVTPAP</sequence>
<dbReference type="SUPFAM" id="SSF56112">
    <property type="entry name" value="Protein kinase-like (PK-like)"/>
    <property type="match status" value="1"/>
</dbReference>
<dbReference type="OrthoDB" id="7831839at2"/>
<dbReference type="Proteomes" id="UP000509322">
    <property type="component" value="Chromosome 2"/>
</dbReference>